<organism evidence="1 2">
    <name type="scientific">Brevibacterium sandarakinum</name>
    <dbReference type="NCBI Taxonomy" id="629680"/>
    <lineage>
        <taxon>Bacteria</taxon>
        <taxon>Bacillati</taxon>
        <taxon>Actinomycetota</taxon>
        <taxon>Actinomycetes</taxon>
        <taxon>Micrococcales</taxon>
        <taxon>Brevibacteriaceae</taxon>
        <taxon>Brevibacterium</taxon>
    </lineage>
</organism>
<protein>
    <submittedName>
        <fullName evidence="1">AAA domain-containing protein</fullName>
    </submittedName>
</protein>
<evidence type="ECO:0000313" key="2">
    <source>
        <dbReference type="Proteomes" id="UP000199700"/>
    </source>
</evidence>
<keyword evidence="2" id="KW-1185">Reference proteome</keyword>
<dbReference type="SUPFAM" id="SSF52540">
    <property type="entry name" value="P-loop containing nucleoside triphosphate hydrolases"/>
    <property type="match status" value="1"/>
</dbReference>
<accession>A0A1H1V865</accession>
<evidence type="ECO:0000313" key="1">
    <source>
        <dbReference type="EMBL" id="SDS80681.1"/>
    </source>
</evidence>
<dbReference type="EMBL" id="LT629739">
    <property type="protein sequence ID" value="SDS80681.1"/>
    <property type="molecule type" value="Genomic_DNA"/>
</dbReference>
<dbReference type="Proteomes" id="UP000199700">
    <property type="component" value="Chromosome"/>
</dbReference>
<sequence>MTALQPIPLVLLAGVPGAGKTEALKMISKQAPWVRISDSETVRSRLSNYVPWLPYTMSRPVVHTIGHFAALFQVLRRDRGPLIVHDPGTRHWSRRLLLRLALLRGHRPVAVYIDIDRESAILGQVRRGRAVRHQAFERHWRHWVELRKAILAGVEPSPGERWPRMMLSSRDSAVDDLHQLLDSTDCGQELQADRT</sequence>
<dbReference type="Pfam" id="PF13671">
    <property type="entry name" value="AAA_33"/>
    <property type="match status" value="1"/>
</dbReference>
<dbReference type="AlphaFoldDB" id="A0A1H1V865"/>
<gene>
    <name evidence="1" type="ORF">SAMN04489751_2920</name>
</gene>
<proteinExistence type="predicted"/>
<name>A0A1H1V865_BRESA</name>
<dbReference type="OrthoDB" id="3523587at2"/>
<dbReference type="Gene3D" id="3.40.50.300">
    <property type="entry name" value="P-loop containing nucleotide triphosphate hydrolases"/>
    <property type="match status" value="1"/>
</dbReference>
<dbReference type="STRING" id="629680.SAMN04489751_2920"/>
<dbReference type="InterPro" id="IPR027417">
    <property type="entry name" value="P-loop_NTPase"/>
</dbReference>
<reference evidence="1" key="1">
    <citation type="submission" date="2016-10" db="EMBL/GenBank/DDBJ databases">
        <authorList>
            <person name="Varghese N."/>
            <person name="Submissions S."/>
        </authorList>
    </citation>
    <scope>NUCLEOTIDE SEQUENCE [LARGE SCALE GENOMIC DNA]</scope>
    <source>
        <strain evidence="1">DSM 22082</strain>
    </source>
</reference>